<accession>A0A552JFQ2</accession>
<gene>
    <name evidence="1" type="ORF">EWV75_15635</name>
</gene>
<comment type="caution">
    <text evidence="1">The sequence shown here is derived from an EMBL/GenBank/DDBJ whole genome shotgun (WGS) entry which is preliminary data.</text>
</comment>
<reference evidence="1 2" key="1">
    <citation type="submission" date="2019-01" db="EMBL/GenBank/DDBJ databases">
        <title>Coherence of Microcystis species and biogeography revealed through population genomics.</title>
        <authorList>
            <person name="Perez-Carrascal O.M."/>
            <person name="Terrat Y."/>
            <person name="Giani A."/>
            <person name="Fortin N."/>
            <person name="Tromas N."/>
            <person name="Shapiro B.J."/>
        </authorList>
    </citation>
    <scope>NUCLEOTIDE SEQUENCE [LARGE SCALE GENOMIC DNA]</scope>
    <source>
        <strain evidence="1">Mw_QC_S_20081001_S30D</strain>
    </source>
</reference>
<evidence type="ECO:0000313" key="1">
    <source>
        <dbReference type="EMBL" id="TRU94552.1"/>
    </source>
</evidence>
<sequence length="438" mass="50009">MSSLVSQKSWVQILIEFDPTRLHDLQLSGSKLCLFQGLFGSNPNNSHLCFGSSIDLKTLTSNRLNILVDQWPFWVVAYADRGSFPSDFPSSLKDFILLGAKSVKQGLIKNFFEVDSQGGSSPKIESIDLLQKSQDWKDDYTLGLKNKSNNSFYIGLGRAFKWSENNEDVNYPHWNDMIGCNCFVKLDSQEVQFWDFSNELILFLSTESFKNGTVVPEQLAGYTPCYFNLKAQQMIRLSYNDKGWENKSTDKEDFGVINESPITNKTLSKYLINSSEMSAKKPAVLQYGDKFYLCDSTKKEYIIAARHESLSGIGLPPQYYYPYVSISEMPIKLLLSGGNGNLQDGDAVKIETTEPSVGNENVLGAWTTPSLYYEKDVWGDKQQWTIRKKNNDDPTIHYGDEVYFVNKYWRNQWLCIKDSGSYLTTKENAGVYWWIDEP</sequence>
<organism evidence="1 2">
    <name type="scientific">Microcystis wesenbergii Mw_QC_S_20081001_S30D</name>
    <dbReference type="NCBI Taxonomy" id="2486245"/>
    <lineage>
        <taxon>Bacteria</taxon>
        <taxon>Bacillati</taxon>
        <taxon>Cyanobacteriota</taxon>
        <taxon>Cyanophyceae</taxon>
        <taxon>Oscillatoriophycideae</taxon>
        <taxon>Chroococcales</taxon>
        <taxon>Microcystaceae</taxon>
        <taxon>Microcystis</taxon>
    </lineage>
</organism>
<name>A0A552JFQ2_9CHRO</name>
<dbReference type="Gene3D" id="2.80.10.50">
    <property type="match status" value="1"/>
</dbReference>
<dbReference type="Proteomes" id="UP000320523">
    <property type="component" value="Unassembled WGS sequence"/>
</dbReference>
<evidence type="ECO:0000313" key="2">
    <source>
        <dbReference type="Proteomes" id="UP000320523"/>
    </source>
</evidence>
<dbReference type="AlphaFoldDB" id="A0A552JFQ2"/>
<proteinExistence type="predicted"/>
<protein>
    <submittedName>
        <fullName evidence="1">Uncharacterized protein</fullName>
    </submittedName>
</protein>
<dbReference type="EMBL" id="SFAT01000153">
    <property type="protein sequence ID" value="TRU94552.1"/>
    <property type="molecule type" value="Genomic_DNA"/>
</dbReference>